<evidence type="ECO:0000256" key="2">
    <source>
        <dbReference type="ARBA" id="ARBA00007072"/>
    </source>
</evidence>
<dbReference type="Pfam" id="PF00759">
    <property type="entry name" value="Glyco_hydro_9"/>
    <property type="match status" value="1"/>
</dbReference>
<name>A0A6N2M534_SALVM</name>
<dbReference type="InterPro" id="IPR001701">
    <property type="entry name" value="Glyco_hydro_9"/>
</dbReference>
<evidence type="ECO:0000256" key="7">
    <source>
        <dbReference type="ARBA" id="ARBA00023295"/>
    </source>
</evidence>
<proteinExistence type="inferred from homology"/>
<comment type="catalytic activity">
    <reaction evidence="1">
        <text>Endohydrolysis of (1-&gt;4)-beta-D-glucosidic linkages in cellulose, lichenin and cereal beta-D-glucans.</text>
        <dbReference type="EC" id="3.2.1.4"/>
    </reaction>
</comment>
<evidence type="ECO:0000256" key="1">
    <source>
        <dbReference type="ARBA" id="ARBA00000966"/>
    </source>
</evidence>
<protein>
    <recommendedName>
        <fullName evidence="3">cellulase</fullName>
        <ecNumber evidence="3">3.2.1.4</ecNumber>
    </recommendedName>
</protein>
<dbReference type="InterPro" id="IPR008928">
    <property type="entry name" value="6-hairpin_glycosidase_sf"/>
</dbReference>
<evidence type="ECO:0000259" key="9">
    <source>
        <dbReference type="Pfam" id="PF00759"/>
    </source>
</evidence>
<evidence type="ECO:0000256" key="3">
    <source>
        <dbReference type="ARBA" id="ARBA00012601"/>
    </source>
</evidence>
<dbReference type="PANTHER" id="PTHR22298">
    <property type="entry name" value="ENDO-1,4-BETA-GLUCANASE"/>
    <property type="match status" value="1"/>
</dbReference>
<evidence type="ECO:0000256" key="4">
    <source>
        <dbReference type="ARBA" id="ARBA00022801"/>
    </source>
</evidence>
<dbReference type="InterPro" id="IPR012341">
    <property type="entry name" value="6hp_glycosidase-like_sf"/>
</dbReference>
<accession>A0A6N2M534</accession>
<dbReference type="EC" id="3.2.1.4" evidence="3"/>
<evidence type="ECO:0000256" key="5">
    <source>
        <dbReference type="ARBA" id="ARBA00023001"/>
    </source>
</evidence>
<dbReference type="GO" id="GO:0030245">
    <property type="term" value="P:cellulose catabolic process"/>
    <property type="evidence" value="ECO:0007669"/>
    <property type="project" value="UniProtKB-KW"/>
</dbReference>
<feature type="domain" description="Glycoside hydrolase family 9" evidence="9">
    <location>
        <begin position="8"/>
        <end position="150"/>
    </location>
</feature>
<comment type="similarity">
    <text evidence="2">Belongs to the glycosyl hydrolase 9 (cellulase E) family.</text>
</comment>
<dbReference type="EMBL" id="CAADRP010001707">
    <property type="protein sequence ID" value="VFU48627.1"/>
    <property type="molecule type" value="Genomic_DNA"/>
</dbReference>
<dbReference type="AlphaFoldDB" id="A0A6N2M534"/>
<evidence type="ECO:0000256" key="6">
    <source>
        <dbReference type="ARBA" id="ARBA00023277"/>
    </source>
</evidence>
<keyword evidence="4" id="KW-0378">Hydrolase</keyword>
<keyword evidence="8" id="KW-0624">Polysaccharide degradation</keyword>
<keyword evidence="6" id="KW-0119">Carbohydrate metabolism</keyword>
<organism evidence="10">
    <name type="scientific">Salix viminalis</name>
    <name type="common">Common osier</name>
    <name type="synonym">Basket willow</name>
    <dbReference type="NCBI Taxonomy" id="40686"/>
    <lineage>
        <taxon>Eukaryota</taxon>
        <taxon>Viridiplantae</taxon>
        <taxon>Streptophyta</taxon>
        <taxon>Embryophyta</taxon>
        <taxon>Tracheophyta</taxon>
        <taxon>Spermatophyta</taxon>
        <taxon>Magnoliopsida</taxon>
        <taxon>eudicotyledons</taxon>
        <taxon>Gunneridae</taxon>
        <taxon>Pentapetalae</taxon>
        <taxon>rosids</taxon>
        <taxon>fabids</taxon>
        <taxon>Malpighiales</taxon>
        <taxon>Salicaceae</taxon>
        <taxon>Saliceae</taxon>
        <taxon>Salix</taxon>
    </lineage>
</organism>
<gene>
    <name evidence="10" type="ORF">SVIM_LOCUS319800</name>
</gene>
<reference evidence="10" key="1">
    <citation type="submission" date="2019-03" db="EMBL/GenBank/DDBJ databases">
        <authorList>
            <person name="Mank J."/>
            <person name="Almeida P."/>
        </authorList>
    </citation>
    <scope>NUCLEOTIDE SEQUENCE</scope>
    <source>
        <strain evidence="10">78183</strain>
    </source>
</reference>
<evidence type="ECO:0000256" key="8">
    <source>
        <dbReference type="ARBA" id="ARBA00023326"/>
    </source>
</evidence>
<dbReference type="GO" id="GO:0008810">
    <property type="term" value="F:cellulase activity"/>
    <property type="evidence" value="ECO:0007669"/>
    <property type="project" value="UniProtKB-EC"/>
</dbReference>
<evidence type="ECO:0000313" key="10">
    <source>
        <dbReference type="EMBL" id="VFU48627.1"/>
    </source>
</evidence>
<keyword evidence="7" id="KW-0326">Glycosidase</keyword>
<keyword evidence="5" id="KW-0136">Cellulose degradation</keyword>
<sequence length="178" mass="19494">MESGSVRIQLDNKFAGAQTLLAKEFYGGKKDLDKFKSDAESFVCALMPGSGSVQIKTTPGGLLYTRDSSNLQYVTSSSMLLFIYSNTLTVAKVSGVQCGSAHFSATQIKSFAKSQVDYILGSNPMKMSYMAGFGRKYPTQMHHRAHPSPQSKLSRQRLAAMMASLVTTFLVNQIQTHM</sequence>
<dbReference type="Gene3D" id="1.50.10.10">
    <property type="match status" value="1"/>
</dbReference>
<dbReference type="SUPFAM" id="SSF48208">
    <property type="entry name" value="Six-hairpin glycosidases"/>
    <property type="match status" value="1"/>
</dbReference>